<name>A0A0F9WAV1_9ZZZZ</name>
<dbReference type="AlphaFoldDB" id="A0A0F9WAV1"/>
<gene>
    <name evidence="2" type="ORF">LCGC14_0305250</name>
</gene>
<dbReference type="Gene3D" id="3.30.470.20">
    <property type="entry name" value="ATP-grasp fold, B domain"/>
    <property type="match status" value="1"/>
</dbReference>
<dbReference type="SUPFAM" id="SSF52210">
    <property type="entry name" value="Succinyl-CoA synthetase domains"/>
    <property type="match status" value="2"/>
</dbReference>
<dbReference type="InterPro" id="IPR003781">
    <property type="entry name" value="CoA-bd"/>
</dbReference>
<dbReference type="Gene3D" id="3.40.50.261">
    <property type="entry name" value="Succinyl-CoA synthetase domains"/>
    <property type="match status" value="2"/>
</dbReference>
<dbReference type="Pfam" id="PF13607">
    <property type="entry name" value="Succ_CoA_lig"/>
    <property type="match status" value="1"/>
</dbReference>
<dbReference type="EMBL" id="LAZR01000194">
    <property type="protein sequence ID" value="KKN82856.1"/>
    <property type="molecule type" value="Genomic_DNA"/>
</dbReference>
<dbReference type="GO" id="GO:0046872">
    <property type="term" value="F:metal ion binding"/>
    <property type="evidence" value="ECO:0007669"/>
    <property type="project" value="InterPro"/>
</dbReference>
<dbReference type="SUPFAM" id="SSF56059">
    <property type="entry name" value="Glutathione synthetase ATP-binding domain-like"/>
    <property type="match status" value="1"/>
</dbReference>
<proteinExistence type="predicted"/>
<organism evidence="2">
    <name type="scientific">marine sediment metagenome</name>
    <dbReference type="NCBI Taxonomy" id="412755"/>
    <lineage>
        <taxon>unclassified sequences</taxon>
        <taxon>metagenomes</taxon>
        <taxon>ecological metagenomes</taxon>
    </lineage>
</organism>
<dbReference type="InterPro" id="IPR036291">
    <property type="entry name" value="NAD(P)-bd_dom_sf"/>
</dbReference>
<reference evidence="2" key="1">
    <citation type="journal article" date="2015" name="Nature">
        <title>Complex archaea that bridge the gap between prokaryotes and eukaryotes.</title>
        <authorList>
            <person name="Spang A."/>
            <person name="Saw J.H."/>
            <person name="Jorgensen S.L."/>
            <person name="Zaremba-Niedzwiedzka K."/>
            <person name="Martijn J."/>
            <person name="Lind A.E."/>
            <person name="van Eijk R."/>
            <person name="Schleper C."/>
            <person name="Guy L."/>
            <person name="Ettema T.J."/>
        </authorList>
    </citation>
    <scope>NUCLEOTIDE SEQUENCE</scope>
</reference>
<dbReference type="InterPro" id="IPR016102">
    <property type="entry name" value="Succinyl-CoA_synth-like"/>
</dbReference>
<evidence type="ECO:0000259" key="1">
    <source>
        <dbReference type="PROSITE" id="PS50975"/>
    </source>
</evidence>
<dbReference type="PANTHER" id="PTHR42793:SF4">
    <property type="entry name" value="BLL6376 PROTEIN"/>
    <property type="match status" value="1"/>
</dbReference>
<dbReference type="InterPro" id="IPR013815">
    <property type="entry name" value="ATP_grasp_subdomain_1"/>
</dbReference>
<dbReference type="SUPFAM" id="SSF51735">
    <property type="entry name" value="NAD(P)-binding Rossmann-fold domains"/>
    <property type="match status" value="1"/>
</dbReference>
<dbReference type="Pfam" id="PF13380">
    <property type="entry name" value="CoA_binding_2"/>
    <property type="match status" value="1"/>
</dbReference>
<dbReference type="PROSITE" id="PS50975">
    <property type="entry name" value="ATP_GRASP"/>
    <property type="match status" value="1"/>
</dbReference>
<dbReference type="SMART" id="SM00881">
    <property type="entry name" value="CoA_binding"/>
    <property type="match status" value="1"/>
</dbReference>
<dbReference type="GO" id="GO:0005524">
    <property type="term" value="F:ATP binding"/>
    <property type="evidence" value="ECO:0007669"/>
    <property type="project" value="InterPro"/>
</dbReference>
<feature type="domain" description="ATP-grasp" evidence="1">
    <location>
        <begin position="475"/>
        <end position="511"/>
    </location>
</feature>
<accession>A0A0F9WAV1</accession>
<sequence>MSDLERLLRPRSIAVVGGGAWCEAVIEQNQKIGFKGHIWPVHPQKDIVGGLPAFKTLADLPKAPDATFIGVNRNATIGLIGELNQMGAGGAVCFASGFKETADGADLHDQLLAAAGGMPILGPNCYGVLNAVDRVALWPDQHGLVPVERGVAILAQSSNIAINLTMQQRGLPIAYTITAGNQAQQGLASIAQTVIRDDRVTALGLYIESFGDIAAFEELARLSRALGKPIVALKVGRSQESQLATISHTASLAGSSAGSDAVLARLGIARVGSPAALLETLKLFHCHGRLSGARIASLSCSGGEASVMADTSAQYGLTFPPLTSDQVDTLSQHLSSLVNLANPLDYHTQIWRDKAAMTAVFAAMTGDDIDLTLVVLDFPRLDSCTADDWMIAIEAIEDAARQTGHPFGVVGSIVENLPEAIAKRLLGAGIVPLCDFGATCEAISAARIPNSQDHQPLLPAPSFATTTTATEGDAKRALAAYGLDIPKSRAGIAFADVIACAQKIGFPVVLKGEGVAHKTEAGAVKLNLTDAEQVGAAAQAMQAGTFLVEEMITGTVAELLLGVVADPAHGFVLTLAAGGTLTEILEDGQSLLLPTTDADIRHALGQVRITPLLIGYRGGEAANIDAIVDAVLKLQDFVSDHADEIAEIEINPLICTKDRAMIADTLLVKGTT</sequence>
<dbReference type="InterPro" id="IPR011761">
    <property type="entry name" value="ATP-grasp"/>
</dbReference>
<protein>
    <recommendedName>
        <fullName evidence="1">ATP-grasp domain-containing protein</fullName>
    </recommendedName>
</protein>
<dbReference type="Pfam" id="PF13549">
    <property type="entry name" value="ATP-grasp_5"/>
    <property type="match status" value="1"/>
</dbReference>
<comment type="caution">
    <text evidence="2">The sequence shown here is derived from an EMBL/GenBank/DDBJ whole genome shotgun (WGS) entry which is preliminary data.</text>
</comment>
<dbReference type="PANTHER" id="PTHR42793">
    <property type="entry name" value="COA BINDING DOMAIN CONTAINING PROTEIN"/>
    <property type="match status" value="1"/>
</dbReference>
<evidence type="ECO:0000313" key="2">
    <source>
        <dbReference type="EMBL" id="KKN82856.1"/>
    </source>
</evidence>
<dbReference type="Gene3D" id="3.30.1490.20">
    <property type="entry name" value="ATP-grasp fold, A domain"/>
    <property type="match status" value="1"/>
</dbReference>
<dbReference type="Gene3D" id="3.40.50.720">
    <property type="entry name" value="NAD(P)-binding Rossmann-like Domain"/>
    <property type="match status" value="1"/>
</dbReference>
<dbReference type="InterPro" id="IPR032875">
    <property type="entry name" value="Succ_CoA_lig_flav_dom"/>
</dbReference>